<proteinExistence type="predicted"/>
<dbReference type="OrthoDB" id="10255963at2759"/>
<dbReference type="SUPFAM" id="SSF53335">
    <property type="entry name" value="S-adenosyl-L-methionine-dependent methyltransferases"/>
    <property type="match status" value="1"/>
</dbReference>
<dbReference type="EMBL" id="KQ965785">
    <property type="protein sequence ID" value="KXS12771.1"/>
    <property type="molecule type" value="Genomic_DNA"/>
</dbReference>
<dbReference type="STRING" id="1344416.A0A139A7I6"/>
<evidence type="ECO:0000313" key="1">
    <source>
        <dbReference type="EMBL" id="KXS12771.1"/>
    </source>
</evidence>
<dbReference type="Proteomes" id="UP000070544">
    <property type="component" value="Unassembled WGS sequence"/>
</dbReference>
<evidence type="ECO:0000313" key="2">
    <source>
        <dbReference type="Proteomes" id="UP000070544"/>
    </source>
</evidence>
<dbReference type="GO" id="GO:0008276">
    <property type="term" value="F:protein methyltransferase activity"/>
    <property type="evidence" value="ECO:0007669"/>
    <property type="project" value="InterPro"/>
</dbReference>
<dbReference type="InterPro" id="IPR038899">
    <property type="entry name" value="METTL22"/>
</dbReference>
<evidence type="ECO:0008006" key="3">
    <source>
        <dbReference type="Google" id="ProtNLM"/>
    </source>
</evidence>
<dbReference type="CDD" id="cd02440">
    <property type="entry name" value="AdoMet_MTases"/>
    <property type="match status" value="1"/>
</dbReference>
<dbReference type="OMA" id="AFAWSAE"/>
<dbReference type="PANTHER" id="PTHR23108:SF0">
    <property type="entry name" value="METHYLTRANSFERASE-LIKE PROTEIN 22"/>
    <property type="match status" value="1"/>
</dbReference>
<name>A0A139A7I6_GONPJ</name>
<keyword evidence="2" id="KW-1185">Reference proteome</keyword>
<organism evidence="1 2">
    <name type="scientific">Gonapodya prolifera (strain JEL478)</name>
    <name type="common">Monoblepharis prolifera</name>
    <dbReference type="NCBI Taxonomy" id="1344416"/>
    <lineage>
        <taxon>Eukaryota</taxon>
        <taxon>Fungi</taxon>
        <taxon>Fungi incertae sedis</taxon>
        <taxon>Chytridiomycota</taxon>
        <taxon>Chytridiomycota incertae sedis</taxon>
        <taxon>Monoblepharidomycetes</taxon>
        <taxon>Monoblepharidales</taxon>
        <taxon>Gonapodyaceae</taxon>
        <taxon>Gonapodya</taxon>
    </lineage>
</organism>
<reference evidence="1 2" key="1">
    <citation type="journal article" date="2015" name="Genome Biol. Evol.">
        <title>Phylogenomic analyses indicate that early fungi evolved digesting cell walls of algal ancestors of land plants.</title>
        <authorList>
            <person name="Chang Y."/>
            <person name="Wang S."/>
            <person name="Sekimoto S."/>
            <person name="Aerts A.L."/>
            <person name="Choi C."/>
            <person name="Clum A."/>
            <person name="LaButti K.M."/>
            <person name="Lindquist E.A."/>
            <person name="Yee Ngan C."/>
            <person name="Ohm R.A."/>
            <person name="Salamov A.A."/>
            <person name="Grigoriev I.V."/>
            <person name="Spatafora J.W."/>
            <person name="Berbee M.L."/>
        </authorList>
    </citation>
    <scope>NUCLEOTIDE SEQUENCE [LARGE SCALE GENOMIC DNA]</scope>
    <source>
        <strain evidence="1 2">JEL478</strain>
    </source>
</reference>
<dbReference type="InterPro" id="IPR029063">
    <property type="entry name" value="SAM-dependent_MTases_sf"/>
</dbReference>
<dbReference type="InterPro" id="IPR019410">
    <property type="entry name" value="Methyltransf_16"/>
</dbReference>
<protein>
    <recommendedName>
        <fullName evidence="3">S-adenosyl-L-methionine-dependent methyltransferase</fullName>
    </recommendedName>
</protein>
<dbReference type="GO" id="GO:0005634">
    <property type="term" value="C:nucleus"/>
    <property type="evidence" value="ECO:0007669"/>
    <property type="project" value="TreeGrafter"/>
</dbReference>
<dbReference type="Pfam" id="PF10294">
    <property type="entry name" value="Methyltransf_16"/>
    <property type="match status" value="1"/>
</dbReference>
<dbReference type="PANTHER" id="PTHR23108">
    <property type="entry name" value="METHYLTRANSFERASE-RELATED"/>
    <property type="match status" value="1"/>
</dbReference>
<gene>
    <name evidence="1" type="ORF">M427DRAFT_59295</name>
</gene>
<dbReference type="AlphaFoldDB" id="A0A139A7I6"/>
<dbReference type="Gene3D" id="3.40.50.150">
    <property type="entry name" value="Vaccinia Virus protein VP39"/>
    <property type="match status" value="1"/>
</dbReference>
<sequence>MSTTLENVGLQLWSGALLLADYLLARPELVREKTVLELGAGLGLPSIVAARFCGATRVTATDYGEEVLSLCEQNLKASLSERFRSESARRAGADESAAQGEAWSVREMNWLDESFPLWEDPTDSPSDTTPLPTNPPASFAWEKTDTTAFIHSTTVILAADVIYTPAATEQLVRRLKTLLQRTLRGEDRALFLAVEKRLGFTLSGEERAPSYDHFWNVMREANEELDKWGLPCLGDGAGGIPMIEGEQGVTKVPRFQWKLEPTEFQSVPQRVSGYTRTKEMEVWKMWLDY</sequence>
<accession>A0A139A7I6</accession>